<evidence type="ECO:0000313" key="2">
    <source>
        <dbReference type="EMBL" id="MCU4752926.1"/>
    </source>
</evidence>
<dbReference type="Proteomes" id="UP001321047">
    <property type="component" value="Unassembled WGS sequence"/>
</dbReference>
<dbReference type="EMBL" id="JAOPJZ010000011">
    <property type="protein sequence ID" value="MCU4752926.1"/>
    <property type="molecule type" value="Genomic_DNA"/>
</dbReference>
<gene>
    <name evidence="2" type="ORF">OB919_13220</name>
</gene>
<reference evidence="2 3" key="1">
    <citation type="submission" date="2022-09" db="EMBL/GenBank/DDBJ databases">
        <title>Enrichment on poylsaccharides allowed isolation of novel metabolic and taxonomic groups of Haloarchaea.</title>
        <authorList>
            <person name="Sorokin D.Y."/>
            <person name="Elcheninov A.G."/>
            <person name="Khizhniak T.V."/>
            <person name="Kolganova T.V."/>
            <person name="Kublanov I.V."/>
        </authorList>
    </citation>
    <scope>NUCLEOTIDE SEQUENCE [LARGE SCALE GENOMIC DNA]</scope>
    <source>
        <strain evidence="2 3">AArc-curdl1</strain>
    </source>
</reference>
<dbReference type="AlphaFoldDB" id="A0AAP2Z903"/>
<proteinExistence type="predicted"/>
<dbReference type="RefSeq" id="WP_342809252.1">
    <property type="nucleotide sequence ID" value="NZ_JAOPJZ010000011.1"/>
</dbReference>
<evidence type="ECO:0000313" key="3">
    <source>
        <dbReference type="Proteomes" id="UP001321047"/>
    </source>
</evidence>
<feature type="region of interest" description="Disordered" evidence="1">
    <location>
        <begin position="69"/>
        <end position="104"/>
    </location>
</feature>
<sequence length="117" mass="13099">MIESGAALDGSCSGSTSRERPEVVFEVRRVELERWYRIILKTGVDRAVGYIQPEAVADLVLDIAEAENPKHHHVAGRGATGSSPGRSSRADPGRRPRRCVRRGETARMRLELEWPHR</sequence>
<protein>
    <submittedName>
        <fullName evidence="2">Uncharacterized protein</fullName>
    </submittedName>
</protein>
<evidence type="ECO:0000256" key="1">
    <source>
        <dbReference type="SAM" id="MobiDB-lite"/>
    </source>
</evidence>
<organism evidence="2 3">
    <name type="scientific">Natronosalvus hydrolyticus</name>
    <dbReference type="NCBI Taxonomy" id="2979988"/>
    <lineage>
        <taxon>Archaea</taxon>
        <taxon>Methanobacteriati</taxon>
        <taxon>Methanobacteriota</taxon>
        <taxon>Stenosarchaea group</taxon>
        <taxon>Halobacteria</taxon>
        <taxon>Halobacteriales</taxon>
        <taxon>Natrialbaceae</taxon>
        <taxon>Natronosalvus</taxon>
    </lineage>
</organism>
<comment type="caution">
    <text evidence="2">The sequence shown here is derived from an EMBL/GenBank/DDBJ whole genome shotgun (WGS) entry which is preliminary data.</text>
</comment>
<feature type="region of interest" description="Disordered" evidence="1">
    <location>
        <begin position="1"/>
        <end position="21"/>
    </location>
</feature>
<name>A0AAP2Z903_9EURY</name>
<keyword evidence="3" id="KW-1185">Reference proteome</keyword>
<accession>A0AAP2Z903</accession>